<reference evidence="2 3" key="1">
    <citation type="submission" date="2019-05" db="EMBL/GenBank/DDBJ databases">
        <title>Another draft genome of Portunus trituberculatus and its Hox gene families provides insights of decapod evolution.</title>
        <authorList>
            <person name="Jeong J.-H."/>
            <person name="Song I."/>
            <person name="Kim S."/>
            <person name="Choi T."/>
            <person name="Kim D."/>
            <person name="Ryu S."/>
            <person name="Kim W."/>
        </authorList>
    </citation>
    <scope>NUCLEOTIDE SEQUENCE [LARGE SCALE GENOMIC DNA]</scope>
    <source>
        <tissue evidence="2">Muscle</tissue>
    </source>
</reference>
<keyword evidence="3" id="KW-1185">Reference proteome</keyword>
<sequence length="74" mass="7814">MQVTAALPGTTTGRRDRAGQSKGWQGGTGRHRTVVTDVTTTTTTTSTSTTTSRVAVAGRGDVSLISRRLDWLHA</sequence>
<dbReference type="EMBL" id="VSRR010002375">
    <property type="protein sequence ID" value="MPC31135.1"/>
    <property type="molecule type" value="Genomic_DNA"/>
</dbReference>
<accession>A0A5B7ECM5</accession>
<dbReference type="Proteomes" id="UP000324222">
    <property type="component" value="Unassembled WGS sequence"/>
</dbReference>
<comment type="caution">
    <text evidence="2">The sequence shown here is derived from an EMBL/GenBank/DDBJ whole genome shotgun (WGS) entry which is preliminary data.</text>
</comment>
<protein>
    <submittedName>
        <fullName evidence="2">Uncharacterized protein</fullName>
    </submittedName>
</protein>
<feature type="region of interest" description="Disordered" evidence="1">
    <location>
        <begin position="1"/>
        <end position="32"/>
    </location>
</feature>
<organism evidence="2 3">
    <name type="scientific">Portunus trituberculatus</name>
    <name type="common">Swimming crab</name>
    <name type="synonym">Neptunus trituberculatus</name>
    <dbReference type="NCBI Taxonomy" id="210409"/>
    <lineage>
        <taxon>Eukaryota</taxon>
        <taxon>Metazoa</taxon>
        <taxon>Ecdysozoa</taxon>
        <taxon>Arthropoda</taxon>
        <taxon>Crustacea</taxon>
        <taxon>Multicrustacea</taxon>
        <taxon>Malacostraca</taxon>
        <taxon>Eumalacostraca</taxon>
        <taxon>Eucarida</taxon>
        <taxon>Decapoda</taxon>
        <taxon>Pleocyemata</taxon>
        <taxon>Brachyura</taxon>
        <taxon>Eubrachyura</taxon>
        <taxon>Portunoidea</taxon>
        <taxon>Portunidae</taxon>
        <taxon>Portuninae</taxon>
        <taxon>Portunus</taxon>
    </lineage>
</organism>
<evidence type="ECO:0000313" key="2">
    <source>
        <dbReference type="EMBL" id="MPC31135.1"/>
    </source>
</evidence>
<name>A0A5B7ECM5_PORTR</name>
<gene>
    <name evidence="2" type="ORF">E2C01_024414</name>
</gene>
<proteinExistence type="predicted"/>
<dbReference type="AlphaFoldDB" id="A0A5B7ECM5"/>
<evidence type="ECO:0000313" key="3">
    <source>
        <dbReference type="Proteomes" id="UP000324222"/>
    </source>
</evidence>
<evidence type="ECO:0000256" key="1">
    <source>
        <dbReference type="SAM" id="MobiDB-lite"/>
    </source>
</evidence>